<accession>A0A7Y3T2D7</accession>
<dbReference type="SMART" id="SM00530">
    <property type="entry name" value="HTH_XRE"/>
    <property type="match status" value="1"/>
</dbReference>
<dbReference type="InterPro" id="IPR036286">
    <property type="entry name" value="LexA/Signal_pep-like_sf"/>
</dbReference>
<dbReference type="PANTHER" id="PTHR40661:SF3">
    <property type="entry name" value="FELS-1 PROPHAGE TRANSCRIPTIONAL REGULATOR"/>
    <property type="match status" value="1"/>
</dbReference>
<dbReference type="EMBL" id="PKQI01000001">
    <property type="protein sequence ID" value="NNV19411.1"/>
    <property type="molecule type" value="Genomic_DNA"/>
</dbReference>
<evidence type="ECO:0000313" key="5">
    <source>
        <dbReference type="EMBL" id="NNV19411.1"/>
    </source>
</evidence>
<evidence type="ECO:0000313" key="6">
    <source>
        <dbReference type="Proteomes" id="UP000526233"/>
    </source>
</evidence>
<dbReference type="Gene3D" id="2.10.109.10">
    <property type="entry name" value="Umud Fragment, subunit A"/>
    <property type="match status" value="1"/>
</dbReference>
<dbReference type="Pfam" id="PF01381">
    <property type="entry name" value="HTH_3"/>
    <property type="match status" value="1"/>
</dbReference>
<evidence type="ECO:0000256" key="3">
    <source>
        <dbReference type="ARBA" id="ARBA00023163"/>
    </source>
</evidence>
<dbReference type="GO" id="GO:0003677">
    <property type="term" value="F:DNA binding"/>
    <property type="evidence" value="ECO:0007669"/>
    <property type="project" value="UniProtKB-KW"/>
</dbReference>
<dbReference type="SUPFAM" id="SSF47413">
    <property type="entry name" value="lambda repressor-like DNA-binding domains"/>
    <property type="match status" value="1"/>
</dbReference>
<protein>
    <submittedName>
        <fullName evidence="5">Helix-turn-helix transcriptional regulator</fullName>
    </submittedName>
</protein>
<dbReference type="PANTHER" id="PTHR40661">
    <property type="match status" value="1"/>
</dbReference>
<dbReference type="InterPro" id="IPR001387">
    <property type="entry name" value="Cro/C1-type_HTH"/>
</dbReference>
<dbReference type="InterPro" id="IPR010982">
    <property type="entry name" value="Lambda_DNA-bd_dom_sf"/>
</dbReference>
<proteinExistence type="predicted"/>
<dbReference type="CDD" id="cd00093">
    <property type="entry name" value="HTH_XRE"/>
    <property type="match status" value="1"/>
</dbReference>
<dbReference type="AlphaFoldDB" id="A0A7Y3T2D7"/>
<dbReference type="Pfam" id="PF00717">
    <property type="entry name" value="Peptidase_S24"/>
    <property type="match status" value="1"/>
</dbReference>
<evidence type="ECO:0000256" key="2">
    <source>
        <dbReference type="ARBA" id="ARBA00023125"/>
    </source>
</evidence>
<dbReference type="SUPFAM" id="SSF51306">
    <property type="entry name" value="LexA/Signal peptidase"/>
    <property type="match status" value="1"/>
</dbReference>
<keyword evidence="1" id="KW-0805">Transcription regulation</keyword>
<evidence type="ECO:0000256" key="1">
    <source>
        <dbReference type="ARBA" id="ARBA00023015"/>
    </source>
</evidence>
<comment type="caution">
    <text evidence="5">The sequence shown here is derived from an EMBL/GenBank/DDBJ whole genome shotgun (WGS) entry which is preliminary data.</text>
</comment>
<dbReference type="RefSeq" id="WP_007878685.1">
    <property type="nucleotide sequence ID" value="NZ_PKQI01000001.1"/>
</dbReference>
<dbReference type="Proteomes" id="UP000526233">
    <property type="component" value="Unassembled WGS sequence"/>
</dbReference>
<dbReference type="InterPro" id="IPR015927">
    <property type="entry name" value="Peptidase_S24_S26A/B/C"/>
</dbReference>
<dbReference type="CDD" id="cd06529">
    <property type="entry name" value="S24_LexA-like"/>
    <property type="match status" value="1"/>
</dbReference>
<organism evidence="5 6">
    <name type="scientific">Brucella pseudogrignonensis</name>
    <dbReference type="NCBI Taxonomy" id="419475"/>
    <lineage>
        <taxon>Bacteria</taxon>
        <taxon>Pseudomonadati</taxon>
        <taxon>Pseudomonadota</taxon>
        <taxon>Alphaproteobacteria</taxon>
        <taxon>Hyphomicrobiales</taxon>
        <taxon>Brucellaceae</taxon>
        <taxon>Brucella/Ochrobactrum group</taxon>
        <taxon>Brucella</taxon>
    </lineage>
</organism>
<dbReference type="InterPro" id="IPR039418">
    <property type="entry name" value="LexA-like"/>
</dbReference>
<keyword evidence="3" id="KW-0804">Transcription</keyword>
<dbReference type="PROSITE" id="PS50943">
    <property type="entry name" value="HTH_CROC1"/>
    <property type="match status" value="1"/>
</dbReference>
<evidence type="ECO:0000259" key="4">
    <source>
        <dbReference type="PROSITE" id="PS50943"/>
    </source>
</evidence>
<name>A0A7Y3T2D7_9HYPH</name>
<reference evidence="5 6" key="1">
    <citation type="submission" date="2018-11" db="EMBL/GenBank/DDBJ databases">
        <title>Genome sequencing and analysis.</title>
        <authorList>
            <person name="Huang Y.-T."/>
        </authorList>
    </citation>
    <scope>NUCLEOTIDE SEQUENCE [LARGE SCALE GENOMIC DNA]</scope>
    <source>
        <strain evidence="5 6">SHIN</strain>
    </source>
</reference>
<sequence length="240" mass="26837">MIDISAPDLGLGALIRQRRKAQKMSQVDLGEKVGVNQNTVSQWENGDVSSIRNWESVADVLGIDRLLFARLMAASAVESGKTERLSSAVKPLVTRATPQIAVSNEHISGARDVPVRGRAVGGDDGKYEFNGEVLGWEVRPPMLAGVSEAYSVYVDGESMFPRYKSGETIWLHPHVKPRRGDDVVVQLHPDEDGQEPYGYIKEFVGWQPSRLVLLQYNPYREVYFDRDQVVSVHKVVFSQR</sequence>
<keyword evidence="2" id="KW-0238">DNA-binding</keyword>
<feature type="domain" description="HTH cro/C1-type" evidence="4">
    <location>
        <begin position="15"/>
        <end position="68"/>
    </location>
</feature>
<dbReference type="Gene3D" id="1.10.260.40">
    <property type="entry name" value="lambda repressor-like DNA-binding domains"/>
    <property type="match status" value="1"/>
</dbReference>
<gene>
    <name evidence="5" type="ORF">EHE22_03065</name>
</gene>